<keyword evidence="5" id="KW-1185">Reference proteome</keyword>
<keyword evidence="3" id="KW-0732">Signal</keyword>
<dbReference type="OrthoDB" id="9035603at2"/>
<reference evidence="5" key="1">
    <citation type="submission" date="2016-10" db="EMBL/GenBank/DDBJ databases">
        <authorList>
            <person name="Varghese N."/>
            <person name="Submissions S."/>
        </authorList>
    </citation>
    <scope>NUCLEOTIDE SEQUENCE [LARGE SCALE GENOMIC DNA]</scope>
    <source>
        <strain evidence="5">LMG 24000</strain>
    </source>
</reference>
<feature type="coiled-coil region" evidence="1">
    <location>
        <begin position="73"/>
        <end position="100"/>
    </location>
</feature>
<accession>A0A1H4C8U7</accession>
<keyword evidence="1" id="KW-0175">Coiled coil</keyword>
<feature type="compositionally biased region" description="Basic and acidic residues" evidence="2">
    <location>
        <begin position="160"/>
        <end position="173"/>
    </location>
</feature>
<feature type="chain" id="PRO_5011662150" evidence="3">
    <location>
        <begin position="26"/>
        <end position="183"/>
    </location>
</feature>
<dbReference type="STRING" id="83784.SAMN05192564_102180"/>
<gene>
    <name evidence="4" type="ORF">SAMN05192564_102180</name>
</gene>
<sequence>MSNKTSRFLAVAASSLALSLGVAYAAQPGGAMGGPGGHGGPGGWHGHFMKELSQLHGQLNLNADQEKQWQAALDTMKQTREAERANHEQMKQQFKSMQQQPILDLNAMHAAHQKVEQQDAQLREQSATAWLTFYNGLNDQQKTTVSTALKQRFAKMEQRHEKMHERWEHHRGAAPDAASAVKP</sequence>
<dbReference type="Pfam" id="PF07813">
    <property type="entry name" value="LTXXQ"/>
    <property type="match status" value="1"/>
</dbReference>
<dbReference type="Gene3D" id="1.20.120.1490">
    <property type="match status" value="1"/>
</dbReference>
<feature type="signal peptide" evidence="3">
    <location>
        <begin position="1"/>
        <end position="25"/>
    </location>
</feature>
<dbReference type="Proteomes" id="UP000198638">
    <property type="component" value="Unassembled WGS sequence"/>
</dbReference>
<evidence type="ECO:0000313" key="4">
    <source>
        <dbReference type="EMBL" id="SEA56778.1"/>
    </source>
</evidence>
<feature type="region of interest" description="Disordered" evidence="2">
    <location>
        <begin position="160"/>
        <end position="183"/>
    </location>
</feature>
<evidence type="ECO:0000256" key="1">
    <source>
        <dbReference type="SAM" id="Coils"/>
    </source>
</evidence>
<dbReference type="InterPro" id="IPR012899">
    <property type="entry name" value="LTXXQ"/>
</dbReference>
<dbReference type="RefSeq" id="WP_090531594.1">
    <property type="nucleotide sequence ID" value="NZ_FNRQ01000002.1"/>
</dbReference>
<evidence type="ECO:0000313" key="5">
    <source>
        <dbReference type="Proteomes" id="UP000198638"/>
    </source>
</evidence>
<evidence type="ECO:0000256" key="3">
    <source>
        <dbReference type="SAM" id="SignalP"/>
    </source>
</evidence>
<proteinExistence type="predicted"/>
<protein>
    <submittedName>
        <fullName evidence="4">Protein refolding chaperone Spy/CpxP family</fullName>
    </submittedName>
</protein>
<evidence type="ECO:0000256" key="2">
    <source>
        <dbReference type="SAM" id="MobiDB-lite"/>
    </source>
</evidence>
<dbReference type="AlphaFoldDB" id="A0A1H4C8U7"/>
<organism evidence="4 5">
    <name type="scientific">Paraburkholderia sartisoli</name>
    <dbReference type="NCBI Taxonomy" id="83784"/>
    <lineage>
        <taxon>Bacteria</taxon>
        <taxon>Pseudomonadati</taxon>
        <taxon>Pseudomonadota</taxon>
        <taxon>Betaproteobacteria</taxon>
        <taxon>Burkholderiales</taxon>
        <taxon>Burkholderiaceae</taxon>
        <taxon>Paraburkholderia</taxon>
    </lineage>
</organism>
<dbReference type="EMBL" id="FNRQ01000002">
    <property type="protein sequence ID" value="SEA56778.1"/>
    <property type="molecule type" value="Genomic_DNA"/>
</dbReference>
<name>A0A1H4C8U7_9BURK</name>